<proteinExistence type="inferred from homology"/>
<dbReference type="SUPFAM" id="SSF53448">
    <property type="entry name" value="Nucleotide-diphospho-sugar transferases"/>
    <property type="match status" value="1"/>
</dbReference>
<evidence type="ECO:0000313" key="8">
    <source>
        <dbReference type="EMBL" id="GAA5163251.1"/>
    </source>
</evidence>
<comment type="pathway">
    <text evidence="2 7">Isoprenoid biosynthesis; isopentenyl diphosphate biosynthesis via DXP pathway; isopentenyl diphosphate from 1-deoxy-D-xylulose 5-phosphate: step 2/6.</text>
</comment>
<dbReference type="PANTHER" id="PTHR32125:SF4">
    <property type="entry name" value="2-C-METHYL-D-ERYTHRITOL 4-PHOSPHATE CYTIDYLYLTRANSFERASE, CHLOROPLASTIC"/>
    <property type="match status" value="1"/>
</dbReference>
<dbReference type="InterPro" id="IPR018294">
    <property type="entry name" value="ISPD_synthase_CS"/>
</dbReference>
<reference evidence="9" key="1">
    <citation type="journal article" date="2019" name="Int. J. Syst. Evol. Microbiol.">
        <title>The Global Catalogue of Microorganisms (GCM) 10K type strain sequencing project: providing services to taxonomists for standard genome sequencing and annotation.</title>
        <authorList>
            <consortium name="The Broad Institute Genomics Platform"/>
            <consortium name="The Broad Institute Genome Sequencing Center for Infectious Disease"/>
            <person name="Wu L."/>
            <person name="Ma J."/>
        </authorList>
    </citation>
    <scope>NUCLEOTIDE SEQUENCE [LARGE SCALE GENOMIC DNA]</scope>
    <source>
        <strain evidence="9">JCM 18715</strain>
    </source>
</reference>
<accession>A0ABP9QJZ3</accession>
<evidence type="ECO:0000313" key="9">
    <source>
        <dbReference type="Proteomes" id="UP001500547"/>
    </source>
</evidence>
<name>A0ABP9QJZ3_9RHOO</name>
<dbReference type="InterPro" id="IPR034683">
    <property type="entry name" value="IspD/TarI"/>
</dbReference>
<feature type="site" description="Positions MEP for the nucleophilic attack" evidence="7">
    <location>
        <position position="171"/>
    </location>
</feature>
<comment type="similarity">
    <text evidence="3 7">Belongs to the IspD/TarI cytidylyltransferase family. IspD subfamily.</text>
</comment>
<comment type="catalytic activity">
    <reaction evidence="1 7">
        <text>2-C-methyl-D-erythritol 4-phosphate + CTP + H(+) = 4-CDP-2-C-methyl-D-erythritol + diphosphate</text>
        <dbReference type="Rhea" id="RHEA:13429"/>
        <dbReference type="ChEBI" id="CHEBI:15378"/>
        <dbReference type="ChEBI" id="CHEBI:33019"/>
        <dbReference type="ChEBI" id="CHEBI:37563"/>
        <dbReference type="ChEBI" id="CHEBI:57823"/>
        <dbReference type="ChEBI" id="CHEBI:58262"/>
        <dbReference type="EC" id="2.7.7.60"/>
    </reaction>
</comment>
<evidence type="ECO:0000256" key="2">
    <source>
        <dbReference type="ARBA" id="ARBA00004787"/>
    </source>
</evidence>
<feature type="site" description="Transition state stabilizer" evidence="7">
    <location>
        <position position="38"/>
    </location>
</feature>
<keyword evidence="4 7" id="KW-0808">Transferase</keyword>
<evidence type="ECO:0000256" key="4">
    <source>
        <dbReference type="ARBA" id="ARBA00022679"/>
    </source>
</evidence>
<dbReference type="PROSITE" id="PS01295">
    <property type="entry name" value="ISPD"/>
    <property type="match status" value="1"/>
</dbReference>
<dbReference type="HAMAP" id="MF_00108">
    <property type="entry name" value="IspD"/>
    <property type="match status" value="1"/>
</dbReference>
<dbReference type="Pfam" id="PF01128">
    <property type="entry name" value="IspD"/>
    <property type="match status" value="1"/>
</dbReference>
<dbReference type="EMBL" id="BAABLD010000007">
    <property type="protein sequence ID" value="GAA5163251.1"/>
    <property type="molecule type" value="Genomic_DNA"/>
</dbReference>
<dbReference type="RefSeq" id="WP_345532276.1">
    <property type="nucleotide sequence ID" value="NZ_BAABLD010000007.1"/>
</dbReference>
<organism evidence="8 9">
    <name type="scientific">Viridibacterium curvum</name>
    <dbReference type="NCBI Taxonomy" id="1101404"/>
    <lineage>
        <taxon>Bacteria</taxon>
        <taxon>Pseudomonadati</taxon>
        <taxon>Pseudomonadota</taxon>
        <taxon>Betaproteobacteria</taxon>
        <taxon>Rhodocyclales</taxon>
        <taxon>Rhodocyclaceae</taxon>
        <taxon>Viridibacterium</taxon>
    </lineage>
</organism>
<dbReference type="CDD" id="cd02516">
    <property type="entry name" value="CDP-ME_synthetase"/>
    <property type="match status" value="1"/>
</dbReference>
<dbReference type="NCBIfam" id="TIGR00453">
    <property type="entry name" value="ispD"/>
    <property type="match status" value="1"/>
</dbReference>
<keyword evidence="5 7" id="KW-0548">Nucleotidyltransferase</keyword>
<dbReference type="EC" id="2.7.7.60" evidence="7"/>
<feature type="site" description="Positions MEP for the nucleophilic attack" evidence="7">
    <location>
        <position position="223"/>
    </location>
</feature>
<dbReference type="GO" id="GO:0016779">
    <property type="term" value="F:nucleotidyltransferase activity"/>
    <property type="evidence" value="ECO:0007669"/>
    <property type="project" value="UniProtKB-KW"/>
</dbReference>
<gene>
    <name evidence="7 8" type="primary">ispD</name>
    <name evidence="8" type="ORF">GCM10025770_15110</name>
</gene>
<evidence type="ECO:0000256" key="3">
    <source>
        <dbReference type="ARBA" id="ARBA00009789"/>
    </source>
</evidence>
<dbReference type="InterPro" id="IPR001228">
    <property type="entry name" value="IspD"/>
</dbReference>
<dbReference type="Gene3D" id="3.90.550.10">
    <property type="entry name" value="Spore Coat Polysaccharide Biosynthesis Protein SpsA, Chain A"/>
    <property type="match status" value="1"/>
</dbReference>
<comment type="caution">
    <text evidence="8">The sequence shown here is derived from an EMBL/GenBank/DDBJ whole genome shotgun (WGS) entry which is preliminary data.</text>
</comment>
<protein>
    <recommendedName>
        <fullName evidence="7">2-C-methyl-D-erythritol 4-phosphate cytidylyltransferase</fullName>
        <ecNumber evidence="7">2.7.7.60</ecNumber>
    </recommendedName>
    <alternativeName>
        <fullName evidence="7">4-diphosphocytidyl-2C-methyl-D-erythritol synthase</fullName>
    </alternativeName>
    <alternativeName>
        <fullName evidence="7">MEP cytidylyltransferase</fullName>
        <shortName evidence="7">MCT</shortName>
    </alternativeName>
</protein>
<sequence length="245" mass="26027">MSSSASFHGNSSLAALSAFVALVPAAGSGSRMGGTTPKQYLDLLGKPVIWHTLRALAAVSRLQAIHVVLSAEDEWWASYDWSLFDGRLVVHRCGGATRAESVANALPHLGAAGTDWILVHDAARACLRGEQVDTLIDALRDDEVGGLLAAPVADTMKRAQADGRVCETVPRDGLWQAQTPQMFRLELLQRALAAHSAVTDEAGAVEALGLLPRLVAADATNFKITYPQDLALAAQILRAREAFPA</sequence>
<evidence type="ECO:0000256" key="1">
    <source>
        <dbReference type="ARBA" id="ARBA00001282"/>
    </source>
</evidence>
<dbReference type="Proteomes" id="UP001500547">
    <property type="component" value="Unassembled WGS sequence"/>
</dbReference>
<comment type="function">
    <text evidence="7">Catalyzes the formation of 4-diphosphocytidyl-2-C-methyl-D-erythritol from CTP and 2-C-methyl-D-erythritol 4-phosphate (MEP).</text>
</comment>
<dbReference type="InterPro" id="IPR029044">
    <property type="entry name" value="Nucleotide-diphossugar_trans"/>
</dbReference>
<keyword evidence="9" id="KW-1185">Reference proteome</keyword>
<evidence type="ECO:0000256" key="6">
    <source>
        <dbReference type="ARBA" id="ARBA00023229"/>
    </source>
</evidence>
<evidence type="ECO:0000256" key="7">
    <source>
        <dbReference type="HAMAP-Rule" id="MF_00108"/>
    </source>
</evidence>
<keyword evidence="6 7" id="KW-0414">Isoprene biosynthesis</keyword>
<dbReference type="InterPro" id="IPR050088">
    <property type="entry name" value="IspD/TarI_cytidylyltransf_bact"/>
</dbReference>
<dbReference type="PANTHER" id="PTHR32125">
    <property type="entry name" value="2-C-METHYL-D-ERYTHRITOL 4-PHOSPHATE CYTIDYLYLTRANSFERASE, CHLOROPLASTIC"/>
    <property type="match status" value="1"/>
</dbReference>
<feature type="site" description="Transition state stabilizer" evidence="7">
    <location>
        <position position="31"/>
    </location>
</feature>
<evidence type="ECO:0000256" key="5">
    <source>
        <dbReference type="ARBA" id="ARBA00022695"/>
    </source>
</evidence>